<comment type="caution">
    <text evidence="1">The sequence shown here is derived from an EMBL/GenBank/DDBJ whole genome shotgun (WGS) entry which is preliminary data.</text>
</comment>
<sequence>MLRASAEIRAAFEALPVVAAHLDAILSARQKLSLWAGVEPNLDGMAPEIANGYRQGIYPSSIDWTVVVTTPGSGIVQLSKRDPGRPWLRWLDIADYLELPTVSELEPEDLLVAYGHDLASLQVAAVQQLEGVETSGGDTAGHGFDAV</sequence>
<name>A0A645J163_9ZZZZ</name>
<gene>
    <name evidence="1" type="ORF">SDC9_204535</name>
</gene>
<accession>A0A645J163</accession>
<proteinExistence type="predicted"/>
<organism evidence="1">
    <name type="scientific">bioreactor metagenome</name>
    <dbReference type="NCBI Taxonomy" id="1076179"/>
    <lineage>
        <taxon>unclassified sequences</taxon>
        <taxon>metagenomes</taxon>
        <taxon>ecological metagenomes</taxon>
    </lineage>
</organism>
<evidence type="ECO:0000313" key="1">
    <source>
        <dbReference type="EMBL" id="MPN56842.1"/>
    </source>
</evidence>
<reference evidence="1" key="1">
    <citation type="submission" date="2019-08" db="EMBL/GenBank/DDBJ databases">
        <authorList>
            <person name="Kucharzyk K."/>
            <person name="Murdoch R.W."/>
            <person name="Higgins S."/>
            <person name="Loffler F."/>
        </authorList>
    </citation>
    <scope>NUCLEOTIDE SEQUENCE</scope>
</reference>
<protein>
    <submittedName>
        <fullName evidence="1">Uncharacterized protein</fullName>
    </submittedName>
</protein>
<dbReference type="EMBL" id="VSSQ01127651">
    <property type="protein sequence ID" value="MPN56842.1"/>
    <property type="molecule type" value="Genomic_DNA"/>
</dbReference>
<dbReference type="AlphaFoldDB" id="A0A645J163"/>